<dbReference type="PRINTS" id="PR00081">
    <property type="entry name" value="GDHRDH"/>
</dbReference>
<gene>
    <name evidence="3" type="ORF">RED65_12009</name>
</gene>
<name>Q1N3T1_9GAMM</name>
<protein>
    <submittedName>
        <fullName evidence="3">Pteridine reductase</fullName>
    </submittedName>
</protein>
<evidence type="ECO:0000256" key="2">
    <source>
        <dbReference type="ARBA" id="ARBA00023002"/>
    </source>
</evidence>
<dbReference type="RefSeq" id="WP_007018683.1">
    <property type="nucleotide sequence ID" value="NZ_CH724118.1"/>
</dbReference>
<dbReference type="OrthoDB" id="9793499at2"/>
<dbReference type="AlphaFoldDB" id="Q1N3T1"/>
<dbReference type="EMBL" id="AAQH01000004">
    <property type="protein sequence ID" value="EAT12793.1"/>
    <property type="molecule type" value="Genomic_DNA"/>
</dbReference>
<evidence type="ECO:0000313" key="3">
    <source>
        <dbReference type="EMBL" id="EAT12793.1"/>
    </source>
</evidence>
<dbReference type="PROSITE" id="PS00061">
    <property type="entry name" value="ADH_SHORT"/>
    <property type="match status" value="1"/>
</dbReference>
<dbReference type="Proteomes" id="UP000004263">
    <property type="component" value="Unassembled WGS sequence"/>
</dbReference>
<evidence type="ECO:0000256" key="1">
    <source>
        <dbReference type="ARBA" id="ARBA00006484"/>
    </source>
</evidence>
<dbReference type="HOGENOM" id="CLU_010194_1_3_6"/>
<accession>Q1N3T1</accession>
<dbReference type="SUPFAM" id="SSF51735">
    <property type="entry name" value="NAD(P)-binding Rossmann-fold domains"/>
    <property type="match status" value="1"/>
</dbReference>
<keyword evidence="2" id="KW-0560">Oxidoreductase</keyword>
<dbReference type="NCBIfam" id="NF006598">
    <property type="entry name" value="PRK09135.1"/>
    <property type="match status" value="1"/>
</dbReference>
<dbReference type="Pfam" id="PF13561">
    <property type="entry name" value="adh_short_C2"/>
    <property type="match status" value="1"/>
</dbReference>
<proteinExistence type="inferred from homology"/>
<evidence type="ECO:0000313" key="4">
    <source>
        <dbReference type="Proteomes" id="UP000004263"/>
    </source>
</evidence>
<reference evidence="3 4" key="1">
    <citation type="submission" date="2006-03" db="EMBL/GenBank/DDBJ databases">
        <authorList>
            <person name="Pinhassi J."/>
            <person name="Pedros-Alio C."/>
            <person name="Ferriera S."/>
            <person name="Johnson J."/>
            <person name="Kravitz S."/>
            <person name="Halpern A."/>
            <person name="Remington K."/>
            <person name="Beeson K."/>
            <person name="Tran B."/>
            <person name="Rogers Y.-H."/>
            <person name="Friedman R."/>
            <person name="Venter J.C."/>
        </authorList>
    </citation>
    <scope>NUCLEOTIDE SEQUENCE [LARGE SCALE GENOMIC DNA]</scope>
    <source>
        <strain evidence="3 4">RED65</strain>
    </source>
</reference>
<keyword evidence="4" id="KW-1185">Reference proteome</keyword>
<dbReference type="PANTHER" id="PTHR43639:SF1">
    <property type="entry name" value="SHORT-CHAIN DEHYDROGENASE_REDUCTASE FAMILY PROTEIN"/>
    <property type="match status" value="1"/>
</dbReference>
<dbReference type="PANTHER" id="PTHR43639">
    <property type="entry name" value="OXIDOREDUCTASE, SHORT-CHAIN DEHYDROGENASE/REDUCTASE FAMILY (AFU_ORTHOLOGUE AFUA_5G02870)"/>
    <property type="match status" value="1"/>
</dbReference>
<dbReference type="GO" id="GO:0016491">
    <property type="term" value="F:oxidoreductase activity"/>
    <property type="evidence" value="ECO:0007669"/>
    <property type="project" value="UniProtKB-KW"/>
</dbReference>
<dbReference type="PRINTS" id="PR00080">
    <property type="entry name" value="SDRFAMILY"/>
</dbReference>
<comment type="similarity">
    <text evidence="1">Belongs to the short-chain dehydrogenases/reductases (SDR) family.</text>
</comment>
<dbReference type="InterPro" id="IPR020904">
    <property type="entry name" value="Sc_DH/Rdtase_CS"/>
</dbReference>
<organism evidence="3 4">
    <name type="scientific">Bermanella marisrubri</name>
    <dbReference type="NCBI Taxonomy" id="207949"/>
    <lineage>
        <taxon>Bacteria</taxon>
        <taxon>Pseudomonadati</taxon>
        <taxon>Pseudomonadota</taxon>
        <taxon>Gammaproteobacteria</taxon>
        <taxon>Oceanospirillales</taxon>
        <taxon>Oceanospirillaceae</taxon>
        <taxon>Bermanella</taxon>
    </lineage>
</organism>
<sequence>MSKQFALITGGAHRIGAATAQTLHQAGYDILLHYGKSEEAAKTLQARLNEERSNSCHVYSAQLNMGSLPELITWVNSITDELAVLVNNASAFYPTPWESASPEQWQQLMTVNLQVPFFLTQALLPNLKRAKGNIINLIDIHAERSLEEHPIYSATKAALKSLTLSLAKDMGNKVRANGVSPGAILWPEKDDVSDAVKEEILNKVPMQRLGDVRNIAQTILFLCENDYINGQIINVDGGRTVHS</sequence>
<dbReference type="InterPro" id="IPR036291">
    <property type="entry name" value="NAD(P)-bd_dom_sf"/>
</dbReference>
<comment type="caution">
    <text evidence="3">The sequence shown here is derived from an EMBL/GenBank/DDBJ whole genome shotgun (WGS) entry which is preliminary data.</text>
</comment>
<dbReference type="Gene3D" id="3.40.50.720">
    <property type="entry name" value="NAD(P)-binding Rossmann-like Domain"/>
    <property type="match status" value="1"/>
</dbReference>
<dbReference type="InterPro" id="IPR002347">
    <property type="entry name" value="SDR_fam"/>
</dbReference>
<dbReference type="STRING" id="207949.RED65_12009"/>